<evidence type="ECO:0000313" key="2">
    <source>
        <dbReference type="Proteomes" id="UP001139981"/>
    </source>
</evidence>
<protein>
    <submittedName>
        <fullName evidence="1">Alpha 1,2 mannosyltransferase</fullName>
    </submittedName>
</protein>
<reference evidence="1" key="1">
    <citation type="submission" date="2022-07" db="EMBL/GenBank/DDBJ databases">
        <title>Phylogenomic reconstructions and comparative analyses of Kickxellomycotina fungi.</title>
        <authorList>
            <person name="Reynolds N.K."/>
            <person name="Stajich J.E."/>
            <person name="Barry K."/>
            <person name="Grigoriev I.V."/>
            <person name="Crous P."/>
            <person name="Smith M.E."/>
        </authorList>
    </citation>
    <scope>NUCLEOTIDE SEQUENCE</scope>
    <source>
        <strain evidence="1">CBS 190363</strain>
    </source>
</reference>
<comment type="caution">
    <text evidence="1">The sequence shown here is derived from an EMBL/GenBank/DDBJ whole genome shotgun (WGS) entry which is preliminary data.</text>
</comment>
<evidence type="ECO:0000313" key="1">
    <source>
        <dbReference type="EMBL" id="KAJ2887523.1"/>
    </source>
</evidence>
<feature type="non-terminal residue" evidence="1">
    <location>
        <position position="182"/>
    </location>
</feature>
<dbReference type="EMBL" id="JANBVB010002211">
    <property type="protein sequence ID" value="KAJ2887523.1"/>
    <property type="molecule type" value="Genomic_DNA"/>
</dbReference>
<keyword evidence="2" id="KW-1185">Reference proteome</keyword>
<name>A0ACC1LW37_9FUNG</name>
<sequence>MKALYLALVVLRVLLSVLPSYIHPDEFFQGPEIAAADILQTSGLRTWEFGSPAVRSIVPLYAFAGPPMAALKVLGVAPTAWRVFAGSRVFMALVSLGVDVGVFRATRSRALLLVLASSHCLCAFHAHTFANSLASVVLATCFGLLQRIIQRRGGAGGGLAWLGAWLALGSFAHVTFPAFAWP</sequence>
<gene>
    <name evidence="1" type="primary">SMP3</name>
    <name evidence="1" type="ORF">IWW38_005120</name>
</gene>
<proteinExistence type="predicted"/>
<accession>A0ACC1LW37</accession>
<organism evidence="1 2">
    <name type="scientific">Coemansia aciculifera</name>
    <dbReference type="NCBI Taxonomy" id="417176"/>
    <lineage>
        <taxon>Eukaryota</taxon>
        <taxon>Fungi</taxon>
        <taxon>Fungi incertae sedis</taxon>
        <taxon>Zoopagomycota</taxon>
        <taxon>Kickxellomycotina</taxon>
        <taxon>Kickxellomycetes</taxon>
        <taxon>Kickxellales</taxon>
        <taxon>Kickxellaceae</taxon>
        <taxon>Coemansia</taxon>
    </lineage>
</organism>
<dbReference type="Proteomes" id="UP001139981">
    <property type="component" value="Unassembled WGS sequence"/>
</dbReference>
<keyword evidence="1" id="KW-0808">Transferase</keyword>
<keyword evidence="1" id="KW-0328">Glycosyltransferase</keyword>